<reference evidence="2 3" key="1">
    <citation type="submission" date="2019-02" db="EMBL/GenBank/DDBJ databases">
        <title>Genome sequencing of the rare red list fungi Dentipellis fragilis.</title>
        <authorList>
            <person name="Buettner E."/>
            <person name="Kellner H."/>
        </authorList>
    </citation>
    <scope>NUCLEOTIDE SEQUENCE [LARGE SCALE GENOMIC DNA]</scope>
    <source>
        <strain evidence="2 3">DSM 105465</strain>
    </source>
</reference>
<organism evidence="2 3">
    <name type="scientific">Dentipellis fragilis</name>
    <dbReference type="NCBI Taxonomy" id="205917"/>
    <lineage>
        <taxon>Eukaryota</taxon>
        <taxon>Fungi</taxon>
        <taxon>Dikarya</taxon>
        <taxon>Basidiomycota</taxon>
        <taxon>Agaricomycotina</taxon>
        <taxon>Agaricomycetes</taxon>
        <taxon>Russulales</taxon>
        <taxon>Hericiaceae</taxon>
        <taxon>Dentipellis</taxon>
    </lineage>
</organism>
<evidence type="ECO:0000256" key="1">
    <source>
        <dbReference type="SAM" id="MobiDB-lite"/>
    </source>
</evidence>
<accession>A0A4Y9YR26</accession>
<keyword evidence="3" id="KW-1185">Reference proteome</keyword>
<evidence type="ECO:0000313" key="3">
    <source>
        <dbReference type="Proteomes" id="UP000298327"/>
    </source>
</evidence>
<evidence type="ECO:0000313" key="2">
    <source>
        <dbReference type="EMBL" id="TFY64001.1"/>
    </source>
</evidence>
<name>A0A4Y9YR26_9AGAM</name>
<dbReference type="Proteomes" id="UP000298327">
    <property type="component" value="Unassembled WGS sequence"/>
</dbReference>
<gene>
    <name evidence="2" type="ORF">EVG20_g6098</name>
</gene>
<feature type="region of interest" description="Disordered" evidence="1">
    <location>
        <begin position="57"/>
        <end position="131"/>
    </location>
</feature>
<protein>
    <submittedName>
        <fullName evidence="2">Uncharacterized protein</fullName>
    </submittedName>
</protein>
<dbReference type="EMBL" id="SEOQ01000390">
    <property type="protein sequence ID" value="TFY64001.1"/>
    <property type="molecule type" value="Genomic_DNA"/>
</dbReference>
<feature type="compositionally biased region" description="Polar residues" evidence="1">
    <location>
        <begin position="77"/>
        <end position="86"/>
    </location>
</feature>
<proteinExistence type="predicted"/>
<feature type="compositionally biased region" description="Basic and acidic residues" evidence="1">
    <location>
        <begin position="93"/>
        <end position="105"/>
    </location>
</feature>
<sequence>MPTCSEAALFAKGRARFPAAIPVAFAANRAPSTACHSLAAFPMQHCSPRSVRCAGGGADPLPRLSPAEGPRHPSRPPTASRNNPSAAGTGKSDSNHEEDTRERAARRGVRVKRGGSGYAHLRTPPSHPRAPTQRSILAFLASAVALVPARARGWEGGPSRLDIARLRDRLTPGNSAFRSLMRQHLAVPASQTTAPARERAASWHIIKVLRTRFKAALSANGSARFPVATPAAATENVPAPPHTAPPHWRHSSWQVLAQLSSARLRLAEMTPLARLALSAQDELGVCGHERGGGEHPEEHREHVVLMLGLNITTELRTAGAALDSACTSTG</sequence>
<dbReference type="AlphaFoldDB" id="A0A4Y9YR26"/>
<comment type="caution">
    <text evidence="2">The sequence shown here is derived from an EMBL/GenBank/DDBJ whole genome shotgun (WGS) entry which is preliminary data.</text>
</comment>